<keyword evidence="8" id="KW-1185">Reference proteome</keyword>
<feature type="binding site" evidence="5">
    <location>
        <position position="156"/>
    </location>
    <ligand>
        <name>(2E)-4-hydroxy-3-methylbut-2-enyl diphosphate</name>
        <dbReference type="ChEBI" id="CHEBI:128753"/>
    </ligand>
</feature>
<dbReference type="HAMAP" id="MF_00191">
    <property type="entry name" value="IspH"/>
    <property type="match status" value="1"/>
</dbReference>
<keyword evidence="5" id="KW-0414">Isoprene biosynthesis</keyword>
<evidence type="ECO:0000313" key="7">
    <source>
        <dbReference type="EMBL" id="BCT76921.1"/>
    </source>
</evidence>
<sequence>MSSTSVSLSMPTVPRQRRTPEDVASAGPVTGEKKVLLAAPRGYCAGVDRAVIAVEKALEHYGAPVYVRKQIVHNRHVVETLEERGAVFVDETDEVPEGALVVFSAHGVSPAVVRSAEDRGLRTIDATCPLVTKVHREAVRFAKDDYEILLIGHEGHEEVEGTYGEAPENTQIVNSPEEADTIQVKDPDKLIWLSQTTLSVDETMDTVRRLRERFPNLQDPPSDDICYATSNRQAAIKKIAPEADLVIVVGSSNSSNSVRLMEVALEYGAKAAHRVDFAKEVDESWFEGVTTIGLTSGASVPEVLVQDVLRLAAEYGYGTVEEVVTAEEDILFSLPKELRATLKENGDSSRGLGGRGQRPQN</sequence>
<feature type="binding site" evidence="5">
    <location>
        <position position="128"/>
    </location>
    <ligand>
        <name>[4Fe-4S] cluster</name>
        <dbReference type="ChEBI" id="CHEBI:49883"/>
    </ligand>
</feature>
<dbReference type="PANTHER" id="PTHR30426:SF0">
    <property type="entry name" value="4-HYDROXY-3-METHYLBUT-2-ENYL DIPHOSPHATE REDUCTASE"/>
    <property type="match status" value="1"/>
</dbReference>
<feature type="binding site" evidence="5">
    <location>
        <position position="156"/>
    </location>
    <ligand>
        <name>dimethylallyl diphosphate</name>
        <dbReference type="ChEBI" id="CHEBI:57623"/>
    </ligand>
</feature>
<organism evidence="7 8">
    <name type="scientific">Sinomonas cyclohexanicum</name>
    <name type="common">Corynebacterium cyclohexanicum</name>
    <dbReference type="NCBI Taxonomy" id="322009"/>
    <lineage>
        <taxon>Bacteria</taxon>
        <taxon>Bacillati</taxon>
        <taxon>Actinomycetota</taxon>
        <taxon>Actinomycetes</taxon>
        <taxon>Micrococcales</taxon>
        <taxon>Micrococcaceae</taxon>
        <taxon>Sinomonas</taxon>
    </lineage>
</organism>
<feature type="binding site" evidence="5">
    <location>
        <position position="256"/>
    </location>
    <ligand>
        <name>dimethylallyl diphosphate</name>
        <dbReference type="ChEBI" id="CHEBI:57623"/>
    </ligand>
</feature>
<comment type="catalytic activity">
    <reaction evidence="5">
        <text>dimethylallyl diphosphate + 2 oxidized [2Fe-2S]-[ferredoxin] + H2O = (2E)-4-hydroxy-3-methylbut-2-enyl diphosphate + 2 reduced [2Fe-2S]-[ferredoxin] + 2 H(+)</text>
        <dbReference type="Rhea" id="RHEA:24825"/>
        <dbReference type="Rhea" id="RHEA-COMP:10000"/>
        <dbReference type="Rhea" id="RHEA-COMP:10001"/>
        <dbReference type="ChEBI" id="CHEBI:15377"/>
        <dbReference type="ChEBI" id="CHEBI:15378"/>
        <dbReference type="ChEBI" id="CHEBI:33737"/>
        <dbReference type="ChEBI" id="CHEBI:33738"/>
        <dbReference type="ChEBI" id="CHEBI:57623"/>
        <dbReference type="ChEBI" id="CHEBI:128753"/>
        <dbReference type="EC" id="1.17.7.4"/>
    </reaction>
</comment>
<feature type="binding site" evidence="5">
    <location>
        <position position="254"/>
    </location>
    <ligand>
        <name>dimethylallyl diphosphate</name>
        <dbReference type="ChEBI" id="CHEBI:57623"/>
    </ligand>
</feature>
<evidence type="ECO:0000256" key="3">
    <source>
        <dbReference type="ARBA" id="ARBA00023004"/>
    </source>
</evidence>
<feature type="binding site" evidence="5">
    <location>
        <position position="254"/>
    </location>
    <ligand>
        <name>isopentenyl diphosphate</name>
        <dbReference type="ChEBI" id="CHEBI:128769"/>
    </ligand>
</feature>
<dbReference type="NCBIfam" id="TIGR00216">
    <property type="entry name" value="ispH_lytB"/>
    <property type="match status" value="1"/>
</dbReference>
<proteinExistence type="inferred from homology"/>
<feature type="binding site" evidence="5">
    <location>
        <position position="106"/>
    </location>
    <ligand>
        <name>dimethylallyl diphosphate</name>
        <dbReference type="ChEBI" id="CHEBI:57623"/>
    </ligand>
</feature>
<feature type="binding site" evidence="5">
    <location>
        <position position="299"/>
    </location>
    <ligand>
        <name>dimethylallyl diphosphate</name>
        <dbReference type="ChEBI" id="CHEBI:57623"/>
    </ligand>
</feature>
<feature type="binding site" evidence="5">
    <location>
        <position position="106"/>
    </location>
    <ligand>
        <name>(2E)-4-hydroxy-3-methylbut-2-enyl diphosphate</name>
        <dbReference type="ChEBI" id="CHEBI:128753"/>
    </ligand>
</feature>
<feature type="binding site" evidence="5">
    <location>
        <position position="73"/>
    </location>
    <ligand>
        <name>(2E)-4-hydroxy-3-methylbut-2-enyl diphosphate</name>
        <dbReference type="ChEBI" id="CHEBI:128753"/>
    </ligand>
</feature>
<evidence type="ECO:0000313" key="8">
    <source>
        <dbReference type="Proteomes" id="UP001319861"/>
    </source>
</evidence>
<evidence type="ECO:0000256" key="4">
    <source>
        <dbReference type="ARBA" id="ARBA00023014"/>
    </source>
</evidence>
<comment type="cofactor">
    <cofactor evidence="5">
        <name>[4Fe-4S] cluster</name>
        <dbReference type="ChEBI" id="CHEBI:49883"/>
    </cofactor>
    <text evidence="5">Binds 1 [4Fe-4S] cluster per subunit.</text>
</comment>
<feature type="binding site" evidence="5">
    <location>
        <position position="196"/>
    </location>
    <ligand>
        <name>(2E)-4-hydroxy-3-methylbut-2-enyl diphosphate</name>
        <dbReference type="ChEBI" id="CHEBI:128753"/>
    </ligand>
</feature>
<feature type="binding site" evidence="5">
    <location>
        <position position="44"/>
    </location>
    <ligand>
        <name>[4Fe-4S] cluster</name>
        <dbReference type="ChEBI" id="CHEBI:49883"/>
    </ligand>
</feature>
<feature type="binding site" evidence="5">
    <location>
        <position position="73"/>
    </location>
    <ligand>
        <name>isopentenyl diphosphate</name>
        <dbReference type="ChEBI" id="CHEBI:128769"/>
    </ligand>
</feature>
<feature type="binding site" evidence="5">
    <location>
        <position position="254"/>
    </location>
    <ligand>
        <name>(2E)-4-hydroxy-3-methylbut-2-enyl diphosphate</name>
        <dbReference type="ChEBI" id="CHEBI:128753"/>
    </ligand>
</feature>
<dbReference type="Gene3D" id="3.40.50.11270">
    <property type="match status" value="1"/>
</dbReference>
<dbReference type="NCBIfam" id="NF002190">
    <property type="entry name" value="PRK01045.1-4"/>
    <property type="match status" value="1"/>
</dbReference>
<evidence type="ECO:0000256" key="5">
    <source>
        <dbReference type="HAMAP-Rule" id="MF_00191"/>
    </source>
</evidence>
<keyword evidence="3 5" id="KW-0408">Iron</keyword>
<comment type="catalytic activity">
    <reaction evidence="5">
        <text>isopentenyl diphosphate + 2 oxidized [2Fe-2S]-[ferredoxin] + H2O = (2E)-4-hydroxy-3-methylbut-2-enyl diphosphate + 2 reduced [2Fe-2S]-[ferredoxin] + 2 H(+)</text>
        <dbReference type="Rhea" id="RHEA:24488"/>
        <dbReference type="Rhea" id="RHEA-COMP:10000"/>
        <dbReference type="Rhea" id="RHEA-COMP:10001"/>
        <dbReference type="ChEBI" id="CHEBI:15377"/>
        <dbReference type="ChEBI" id="CHEBI:15378"/>
        <dbReference type="ChEBI" id="CHEBI:33737"/>
        <dbReference type="ChEBI" id="CHEBI:33738"/>
        <dbReference type="ChEBI" id="CHEBI:128753"/>
        <dbReference type="ChEBI" id="CHEBI:128769"/>
        <dbReference type="EC" id="1.17.7.4"/>
    </reaction>
</comment>
<comment type="function">
    <text evidence="5">Catalyzes the conversion of 1-hydroxy-2-methyl-2-(E)-butenyl 4-diphosphate (HMBPP) into a mixture of isopentenyl diphosphate (IPP) and dimethylallyl diphosphate (DMAPP). Acts in the terminal step of the DOXP/MEP pathway for isoprenoid precursor biosynthesis.</text>
</comment>
<feature type="binding site" evidence="5">
    <location>
        <position position="255"/>
    </location>
    <ligand>
        <name>isopentenyl diphosphate</name>
        <dbReference type="ChEBI" id="CHEBI:128769"/>
    </ligand>
</feature>
<dbReference type="Pfam" id="PF02401">
    <property type="entry name" value="LYTB"/>
    <property type="match status" value="1"/>
</dbReference>
<keyword evidence="4 5" id="KW-0411">Iron-sulfur</keyword>
<keyword evidence="2 5" id="KW-0479">Metal-binding</keyword>
<feature type="active site" description="Proton donor" evidence="5">
    <location>
        <position position="158"/>
    </location>
</feature>
<feature type="binding site" evidence="5">
    <location>
        <position position="255"/>
    </location>
    <ligand>
        <name>dimethylallyl diphosphate</name>
        <dbReference type="ChEBI" id="CHEBI:57623"/>
    </ligand>
</feature>
<dbReference type="Gene3D" id="3.40.1010.20">
    <property type="entry name" value="4-hydroxy-3-methylbut-2-enyl diphosphate reductase, catalytic domain"/>
    <property type="match status" value="2"/>
</dbReference>
<dbReference type="Proteomes" id="UP001319861">
    <property type="component" value="Chromosome"/>
</dbReference>
<dbReference type="EMBL" id="AP024525">
    <property type="protein sequence ID" value="BCT76921.1"/>
    <property type="molecule type" value="Genomic_DNA"/>
</dbReference>
<keyword evidence="1 5" id="KW-0004">4Fe-4S</keyword>
<evidence type="ECO:0000256" key="2">
    <source>
        <dbReference type="ARBA" id="ARBA00022723"/>
    </source>
</evidence>
<dbReference type="InterPro" id="IPR003451">
    <property type="entry name" value="LytB/IspH"/>
</dbReference>
<protein>
    <recommendedName>
        <fullName evidence="5">4-hydroxy-3-methylbut-2-enyl diphosphate reductase</fullName>
        <shortName evidence="5">HMBPP reductase</shortName>
        <ecNumber evidence="5">1.17.7.4</ecNumber>
    </recommendedName>
</protein>
<feature type="binding site" evidence="5">
    <location>
        <position position="156"/>
    </location>
    <ligand>
        <name>isopentenyl diphosphate</name>
        <dbReference type="ChEBI" id="CHEBI:128769"/>
    </ligand>
</feature>
<feature type="binding site" evidence="5">
    <location>
        <position position="106"/>
    </location>
    <ligand>
        <name>isopentenyl diphosphate</name>
        <dbReference type="ChEBI" id="CHEBI:128769"/>
    </ligand>
</feature>
<feature type="binding site" evidence="5">
    <location>
        <position position="255"/>
    </location>
    <ligand>
        <name>(2E)-4-hydroxy-3-methylbut-2-enyl diphosphate</name>
        <dbReference type="ChEBI" id="CHEBI:128753"/>
    </ligand>
</feature>
<comment type="pathway">
    <text evidence="5">Isoprenoid biosynthesis; isopentenyl diphosphate biosynthesis via DXP pathway; isopentenyl diphosphate from 1-deoxy-D-xylulose 5-phosphate: step 6/6.</text>
</comment>
<feature type="region of interest" description="Disordered" evidence="6">
    <location>
        <begin position="1"/>
        <end position="27"/>
    </location>
</feature>
<feature type="compositionally biased region" description="Polar residues" evidence="6">
    <location>
        <begin position="1"/>
        <end position="10"/>
    </location>
</feature>
<comment type="similarity">
    <text evidence="5">Belongs to the IspH family.</text>
</comment>
<name>A0ABN6FLH4_SINCY</name>
<dbReference type="NCBIfam" id="NF002189">
    <property type="entry name" value="PRK01045.1-3"/>
    <property type="match status" value="1"/>
</dbReference>
<feature type="binding site" evidence="5">
    <location>
        <position position="256"/>
    </location>
    <ligand>
        <name>isopentenyl diphosphate</name>
        <dbReference type="ChEBI" id="CHEBI:128769"/>
    </ligand>
</feature>
<accession>A0ABN6FLH4</accession>
<dbReference type="CDD" id="cd13944">
    <property type="entry name" value="lytB_ispH"/>
    <property type="match status" value="1"/>
</dbReference>
<comment type="pathway">
    <text evidence="5">Isoprenoid biosynthesis; dimethylallyl diphosphate biosynthesis; dimethylallyl diphosphate from (2E)-4-hydroxy-3-methylbutenyl diphosphate: step 1/1.</text>
</comment>
<feature type="binding site" evidence="5">
    <location>
        <position position="73"/>
    </location>
    <ligand>
        <name>dimethylallyl diphosphate</name>
        <dbReference type="ChEBI" id="CHEBI:57623"/>
    </ligand>
</feature>
<reference evidence="7 8" key="1">
    <citation type="journal article" date="2021" name="J. Biosci. Bioeng.">
        <title>Identification and characterization of a chc gene cluster responsible for the aromatization pathway of cyclohexanecarboxylate degradation in Sinomonas cyclohexanicum ATCC 51369.</title>
        <authorList>
            <person name="Yamamoto T."/>
            <person name="Hasegawa Y."/>
            <person name="Lau P.C.K."/>
            <person name="Iwaki H."/>
        </authorList>
    </citation>
    <scope>NUCLEOTIDE SEQUENCE [LARGE SCALE GENOMIC DNA]</scope>
    <source>
        <strain evidence="7 8">ATCC 51369</strain>
    </source>
</reference>
<gene>
    <name evidence="5 7" type="primary">ispH</name>
    <name evidence="7" type="ORF">SCMU_27630</name>
</gene>
<feature type="binding site" evidence="5">
    <location>
        <position position="226"/>
    </location>
    <ligand>
        <name>[4Fe-4S] cluster</name>
        <dbReference type="ChEBI" id="CHEBI:49883"/>
    </ligand>
</feature>
<dbReference type="PANTHER" id="PTHR30426">
    <property type="entry name" value="4-HYDROXY-3-METHYLBUT-2-ENYL DIPHOSPHATE REDUCTASE"/>
    <property type="match status" value="1"/>
</dbReference>
<keyword evidence="5" id="KW-0560">Oxidoreductase</keyword>
<evidence type="ECO:0000256" key="6">
    <source>
        <dbReference type="SAM" id="MobiDB-lite"/>
    </source>
</evidence>
<feature type="binding site" evidence="5">
    <location>
        <position position="256"/>
    </location>
    <ligand>
        <name>(2E)-4-hydroxy-3-methylbut-2-enyl diphosphate</name>
        <dbReference type="ChEBI" id="CHEBI:128753"/>
    </ligand>
</feature>
<dbReference type="EC" id="1.17.7.4" evidence="5"/>
<feature type="binding site" evidence="5">
    <location>
        <position position="299"/>
    </location>
    <ligand>
        <name>(2E)-4-hydroxy-3-methylbut-2-enyl diphosphate</name>
        <dbReference type="ChEBI" id="CHEBI:128753"/>
    </ligand>
</feature>
<evidence type="ECO:0000256" key="1">
    <source>
        <dbReference type="ARBA" id="ARBA00022485"/>
    </source>
</evidence>
<feature type="binding site" evidence="5">
    <location>
        <position position="299"/>
    </location>
    <ligand>
        <name>isopentenyl diphosphate</name>
        <dbReference type="ChEBI" id="CHEBI:128769"/>
    </ligand>
</feature>